<sequence length="128" mass="14025">MTKTKEVPFNYDALMQAHLYRVLAERDVEKRRAAIRELYAEAVVVYEPGVEANGHDGVDHTVDAILSKAPPSFVFGTFGPAVGHHGVGRMRWHFGPAEGPPVVTGLDVVEIVDGKITKLYVFLDPTPA</sequence>
<dbReference type="EMBL" id="HG992338">
    <property type="protein sequence ID" value="CAE6779985.1"/>
    <property type="molecule type" value="Genomic_DNA"/>
</dbReference>
<dbReference type="EMBL" id="HG992338">
    <property type="protein sequence ID" value="CAE6780013.1"/>
    <property type="molecule type" value="Genomic_DNA"/>
</dbReference>
<dbReference type="Proteomes" id="UP000835287">
    <property type="component" value="Chromosome"/>
</dbReference>
<accession>A0ABM8RZB2</accession>
<reference evidence="2 3" key="1">
    <citation type="submission" date="2021-02" db="EMBL/GenBank/DDBJ databases">
        <authorList>
            <person name="Pothier F. J."/>
        </authorList>
    </citation>
    <scope>NUCLEOTIDE SEQUENCE [LARGE SCALE GENOMIC DNA]</scope>
    <source>
        <strain evidence="2 3">301</strain>
    </source>
</reference>
<proteinExistence type="predicted"/>
<evidence type="ECO:0000313" key="2">
    <source>
        <dbReference type="EMBL" id="CAE6780013.1"/>
    </source>
</evidence>
<keyword evidence="3" id="KW-1185">Reference proteome</keyword>
<name>A0ABM8RZB2_9XANT</name>
<dbReference type="Gene3D" id="3.10.450.50">
    <property type="match status" value="1"/>
</dbReference>
<organism evidence="2 3">
    <name type="scientific">Xanthomonas arboricola pv. corylina</name>
    <dbReference type="NCBI Taxonomy" id="487821"/>
    <lineage>
        <taxon>Bacteria</taxon>
        <taxon>Pseudomonadati</taxon>
        <taxon>Pseudomonadota</taxon>
        <taxon>Gammaproteobacteria</taxon>
        <taxon>Lysobacterales</taxon>
        <taxon>Lysobacteraceae</taxon>
        <taxon>Xanthomonas</taxon>
    </lineage>
</organism>
<evidence type="ECO:0000313" key="3">
    <source>
        <dbReference type="Proteomes" id="UP000835287"/>
    </source>
</evidence>
<feature type="domain" description="SnoaL-like" evidence="1">
    <location>
        <begin position="19"/>
        <end position="118"/>
    </location>
</feature>
<protein>
    <recommendedName>
        <fullName evidence="1">SnoaL-like domain-containing protein</fullName>
    </recommendedName>
</protein>
<dbReference type="RefSeq" id="WP_212583841.1">
    <property type="nucleotide sequence ID" value="NZ_CP062164.1"/>
</dbReference>
<gene>
    <name evidence="2" type="ORF">XAC301_23750</name>
</gene>
<dbReference type="InterPro" id="IPR037401">
    <property type="entry name" value="SnoaL-like"/>
</dbReference>
<dbReference type="InterPro" id="IPR032710">
    <property type="entry name" value="NTF2-like_dom_sf"/>
</dbReference>
<dbReference type="SUPFAM" id="SSF54427">
    <property type="entry name" value="NTF2-like"/>
    <property type="match status" value="1"/>
</dbReference>
<dbReference type="Pfam" id="PF12680">
    <property type="entry name" value="SnoaL_2"/>
    <property type="match status" value="1"/>
</dbReference>
<evidence type="ECO:0000259" key="1">
    <source>
        <dbReference type="Pfam" id="PF12680"/>
    </source>
</evidence>